<organism evidence="1 2">
    <name type="scientific">Globodera rostochiensis</name>
    <name type="common">Golden nematode worm</name>
    <name type="synonym">Heterodera rostochiensis</name>
    <dbReference type="NCBI Taxonomy" id="31243"/>
    <lineage>
        <taxon>Eukaryota</taxon>
        <taxon>Metazoa</taxon>
        <taxon>Ecdysozoa</taxon>
        <taxon>Nematoda</taxon>
        <taxon>Chromadorea</taxon>
        <taxon>Rhabditida</taxon>
        <taxon>Tylenchina</taxon>
        <taxon>Tylenchomorpha</taxon>
        <taxon>Tylenchoidea</taxon>
        <taxon>Heteroderidae</taxon>
        <taxon>Heteroderinae</taxon>
        <taxon>Globodera</taxon>
    </lineage>
</organism>
<dbReference type="WBParaSite" id="Gr19_v10_g1422.t1">
    <property type="protein sequence ID" value="Gr19_v10_g1422.t1"/>
    <property type="gene ID" value="Gr19_v10_g1422"/>
</dbReference>
<name>A0A914H503_GLORO</name>
<accession>A0A914H503</accession>
<keyword evidence="1" id="KW-1185">Reference proteome</keyword>
<proteinExistence type="predicted"/>
<evidence type="ECO:0000313" key="2">
    <source>
        <dbReference type="WBParaSite" id="Gr19_v10_g1422.t1"/>
    </source>
</evidence>
<evidence type="ECO:0000313" key="1">
    <source>
        <dbReference type="Proteomes" id="UP000887572"/>
    </source>
</evidence>
<protein>
    <submittedName>
        <fullName evidence="2">Uncharacterized protein</fullName>
    </submittedName>
</protein>
<dbReference type="AlphaFoldDB" id="A0A914H503"/>
<sequence length="284" mass="33134">MELTQRINKLEKDLRYQKHLEVQKKCQMRIEIAVIKFKIKIEEKMEHYNAIVELINDLSAKGKPPNYYEENEQLLKDTETVIQEIRRLDSQIMVYRRASSALNAACELHMDSNQLELYESQYSNAFIHFIAEGAEYCSALKMGKSVDYPEQRQYNFFEELIEEIADTENAAKVVKKMQFSLNKTEQKKDYDAVLGPRGVLRHSGVLMREGKIGIEGRIEIGGEQKTIKKSLLKTRKLREQFYKVSNQKTKAAFEVRLMFSEPRKQKPLSEHKLLALHINAMAPE</sequence>
<reference evidence="2" key="1">
    <citation type="submission" date="2022-11" db="UniProtKB">
        <authorList>
            <consortium name="WormBaseParasite"/>
        </authorList>
    </citation>
    <scope>IDENTIFICATION</scope>
</reference>
<dbReference type="Proteomes" id="UP000887572">
    <property type="component" value="Unplaced"/>
</dbReference>